<proteinExistence type="predicted"/>
<reference evidence="1 2" key="1">
    <citation type="submission" date="2019-04" db="EMBL/GenBank/DDBJ databases">
        <title>An improved genome assembly and genetic linkage map for asparagus bean, Vigna unguiculata ssp. sesquipedialis.</title>
        <authorList>
            <person name="Xia Q."/>
            <person name="Zhang R."/>
            <person name="Dong Y."/>
        </authorList>
    </citation>
    <scope>NUCLEOTIDE SEQUENCE [LARGE SCALE GENOMIC DNA]</scope>
    <source>
        <tissue evidence="1">Leaf</tissue>
    </source>
</reference>
<dbReference type="EMBL" id="CP039347">
    <property type="protein sequence ID" value="QCD86544.1"/>
    <property type="molecule type" value="Genomic_DNA"/>
</dbReference>
<dbReference type="AlphaFoldDB" id="A0A4D6LE45"/>
<evidence type="ECO:0000313" key="2">
    <source>
        <dbReference type="Proteomes" id="UP000501690"/>
    </source>
</evidence>
<sequence>MRGGRESEGSRCCCRCGGEKMETTAEVGCDCHGWNKLHARGEDELAVDSKLQGSAARRDGRKRWKSKLGMECDAVVVAEHSREEENGVAMVALRSCDGGAAEKVRRV</sequence>
<evidence type="ECO:0000313" key="1">
    <source>
        <dbReference type="EMBL" id="QCD86544.1"/>
    </source>
</evidence>
<organism evidence="1 2">
    <name type="scientific">Vigna unguiculata</name>
    <name type="common">Cowpea</name>
    <dbReference type="NCBI Taxonomy" id="3917"/>
    <lineage>
        <taxon>Eukaryota</taxon>
        <taxon>Viridiplantae</taxon>
        <taxon>Streptophyta</taxon>
        <taxon>Embryophyta</taxon>
        <taxon>Tracheophyta</taxon>
        <taxon>Spermatophyta</taxon>
        <taxon>Magnoliopsida</taxon>
        <taxon>eudicotyledons</taxon>
        <taxon>Gunneridae</taxon>
        <taxon>Pentapetalae</taxon>
        <taxon>rosids</taxon>
        <taxon>fabids</taxon>
        <taxon>Fabales</taxon>
        <taxon>Fabaceae</taxon>
        <taxon>Papilionoideae</taxon>
        <taxon>50 kb inversion clade</taxon>
        <taxon>NPAAA clade</taxon>
        <taxon>indigoferoid/millettioid clade</taxon>
        <taxon>Phaseoleae</taxon>
        <taxon>Vigna</taxon>
    </lineage>
</organism>
<protein>
    <submittedName>
        <fullName evidence="1">Uncharacterized protein</fullName>
    </submittedName>
</protein>
<accession>A0A4D6LE45</accession>
<keyword evidence="2" id="KW-1185">Reference proteome</keyword>
<name>A0A4D6LE45_VIGUN</name>
<gene>
    <name evidence="1" type="ORF">DEO72_LG3g1067</name>
</gene>
<dbReference type="Proteomes" id="UP000501690">
    <property type="component" value="Linkage Group LG3"/>
</dbReference>